<protein>
    <recommendedName>
        <fullName evidence="4">FRIGIDA-like protein</fullName>
    </recommendedName>
</protein>
<comment type="similarity">
    <text evidence="1 4">Belongs to the Frigida family.</text>
</comment>
<sequence>MNSEPASMAPALSAKERTESAFAELESFKDLLSAFTSQWSDLGSFVADVDKAVALKHEELESKEKTFEENNLKALQELDEREKAIPIREKSFLDKLERKKNAVIAKYGGGVAPDATEQDATDDDGSGEGRDSADAEMKVSKESPDAESTGKKEKTASHPEVRIRPQIASLCEKMEGEGLRKFVVDHRKEISALRIEITAALHRAIDPSRLVLKALEGYHVLELDSNHAKETGASTNRRACILLLECLAEVLLDGEQKPLVSPKIKEAARELAKLWRSKRDATLSSSSDAGNENSLDAQAFLQLLVTFGITSDFDEDELLKLVYAVCRRRQTPALCQALGLQHRMPEFVESLNKDGKQIEALCFAHHFGLMDKIQPAAMLKSYLKEVRKAAQDMPKSGANPKHESMMKELSAVKAVVRAVEEYKLGDQFSTEGLHRRLAQLEKSKADRRKPATMGKSQTQVKKPRLSSGGQGGASHFHPGSSDRSQFVGANAAPFVMSGQAAFDRRPQGAYGSVYGGDARSPSSLSSSYLYSSDLLNGPTYPGGATTAYSNLSGGYSGYPYGHGLVPQPTYPSSYLR</sequence>
<evidence type="ECO:0000313" key="7">
    <source>
        <dbReference type="Proteomes" id="UP000825935"/>
    </source>
</evidence>
<keyword evidence="4" id="KW-0217">Developmental protein</keyword>
<dbReference type="OrthoDB" id="1930990at2759"/>
<feature type="compositionally biased region" description="Acidic residues" evidence="5">
    <location>
        <begin position="116"/>
        <end position="126"/>
    </location>
</feature>
<reference evidence="6" key="1">
    <citation type="submission" date="2021-08" db="EMBL/GenBank/DDBJ databases">
        <title>WGS assembly of Ceratopteris richardii.</title>
        <authorList>
            <person name="Marchant D.B."/>
            <person name="Chen G."/>
            <person name="Jenkins J."/>
            <person name="Shu S."/>
            <person name="Leebens-Mack J."/>
            <person name="Grimwood J."/>
            <person name="Schmutz J."/>
            <person name="Soltis P."/>
            <person name="Soltis D."/>
            <person name="Chen Z.-H."/>
        </authorList>
    </citation>
    <scope>NUCLEOTIDE SEQUENCE</scope>
    <source>
        <strain evidence="6">Whitten #5841</strain>
        <tissue evidence="6">Leaf</tissue>
    </source>
</reference>
<evidence type="ECO:0000256" key="4">
    <source>
        <dbReference type="RuleBase" id="RU364012"/>
    </source>
</evidence>
<evidence type="ECO:0000256" key="1">
    <source>
        <dbReference type="ARBA" id="ARBA00008956"/>
    </source>
</evidence>
<keyword evidence="2 4" id="KW-0221">Differentiation</keyword>
<dbReference type="PANTHER" id="PTHR31791">
    <property type="entry name" value="FRIGIDA-LIKE PROTEIN 3-RELATED"/>
    <property type="match status" value="1"/>
</dbReference>
<comment type="caution">
    <text evidence="6">The sequence shown here is derived from an EMBL/GenBank/DDBJ whole genome shotgun (WGS) entry which is preliminary data.</text>
</comment>
<gene>
    <name evidence="6" type="ORF">KP509_37G013900</name>
</gene>
<keyword evidence="3 4" id="KW-0287">Flowering</keyword>
<dbReference type="GO" id="GO:0030154">
    <property type="term" value="P:cell differentiation"/>
    <property type="evidence" value="ECO:0007669"/>
    <property type="project" value="UniProtKB-KW"/>
</dbReference>
<dbReference type="Pfam" id="PF07899">
    <property type="entry name" value="Frigida"/>
    <property type="match status" value="1"/>
</dbReference>
<evidence type="ECO:0000256" key="3">
    <source>
        <dbReference type="ARBA" id="ARBA00023089"/>
    </source>
</evidence>
<dbReference type="EMBL" id="CM035442">
    <property type="protein sequence ID" value="KAH7279308.1"/>
    <property type="molecule type" value="Genomic_DNA"/>
</dbReference>
<feature type="compositionally biased region" description="Basic and acidic residues" evidence="5">
    <location>
        <begin position="127"/>
        <end position="159"/>
    </location>
</feature>
<feature type="region of interest" description="Disordered" evidence="5">
    <location>
        <begin position="110"/>
        <end position="159"/>
    </location>
</feature>
<organism evidence="6 7">
    <name type="scientific">Ceratopteris richardii</name>
    <name type="common">Triangle waterfern</name>
    <dbReference type="NCBI Taxonomy" id="49495"/>
    <lineage>
        <taxon>Eukaryota</taxon>
        <taxon>Viridiplantae</taxon>
        <taxon>Streptophyta</taxon>
        <taxon>Embryophyta</taxon>
        <taxon>Tracheophyta</taxon>
        <taxon>Polypodiopsida</taxon>
        <taxon>Polypodiidae</taxon>
        <taxon>Polypodiales</taxon>
        <taxon>Pteridineae</taxon>
        <taxon>Pteridaceae</taxon>
        <taxon>Parkerioideae</taxon>
        <taxon>Ceratopteris</taxon>
    </lineage>
</organism>
<evidence type="ECO:0000256" key="2">
    <source>
        <dbReference type="ARBA" id="ARBA00022782"/>
    </source>
</evidence>
<dbReference type="PANTHER" id="PTHR31791:SF4">
    <property type="entry name" value="FRIGIDA-LIKE PROTEIN 3"/>
    <property type="match status" value="1"/>
</dbReference>
<feature type="region of interest" description="Disordered" evidence="5">
    <location>
        <begin position="441"/>
        <end position="483"/>
    </location>
</feature>
<dbReference type="InterPro" id="IPR012474">
    <property type="entry name" value="Frigida"/>
</dbReference>
<keyword evidence="7" id="KW-1185">Reference proteome</keyword>
<evidence type="ECO:0000313" key="6">
    <source>
        <dbReference type="EMBL" id="KAH7279308.1"/>
    </source>
</evidence>
<proteinExistence type="inferred from homology"/>
<accession>A0A8T2Q6Q5</accession>
<dbReference type="OMA" id="TNELHTG"/>
<name>A0A8T2Q6Q5_CERRI</name>
<dbReference type="Proteomes" id="UP000825935">
    <property type="component" value="Chromosome 37"/>
</dbReference>
<evidence type="ECO:0000256" key="5">
    <source>
        <dbReference type="SAM" id="MobiDB-lite"/>
    </source>
</evidence>
<dbReference type="AlphaFoldDB" id="A0A8T2Q6Q5"/>